<accession>A0A1Q9B2F5</accession>
<name>A0A1Q9B2F5_9HYPH</name>
<dbReference type="PANTHER" id="PTHR46112:SF3">
    <property type="entry name" value="AMINOPEPTIDASE YPDF"/>
    <property type="match status" value="1"/>
</dbReference>
<evidence type="ECO:0000313" key="4">
    <source>
        <dbReference type="Proteomes" id="UP000186364"/>
    </source>
</evidence>
<dbReference type="Gene3D" id="3.90.230.10">
    <property type="entry name" value="Creatinase/methionine aminopeptidase superfamily"/>
    <property type="match status" value="1"/>
</dbReference>
<organism evidence="3 4">
    <name type="scientific">Xaviernesmea oryzae</name>
    <dbReference type="NCBI Taxonomy" id="464029"/>
    <lineage>
        <taxon>Bacteria</taxon>
        <taxon>Pseudomonadati</taxon>
        <taxon>Pseudomonadota</taxon>
        <taxon>Alphaproteobacteria</taxon>
        <taxon>Hyphomicrobiales</taxon>
        <taxon>Rhizobiaceae</taxon>
        <taxon>Rhizobium/Agrobacterium group</taxon>
        <taxon>Xaviernesmea</taxon>
    </lineage>
</organism>
<evidence type="ECO:0000259" key="1">
    <source>
        <dbReference type="Pfam" id="PF00557"/>
    </source>
</evidence>
<dbReference type="PANTHER" id="PTHR46112">
    <property type="entry name" value="AMINOPEPTIDASE"/>
    <property type="match status" value="1"/>
</dbReference>
<dbReference type="OrthoDB" id="9806388at2"/>
<dbReference type="AlphaFoldDB" id="A0A1Q9B2F5"/>
<dbReference type="SUPFAM" id="SSF55920">
    <property type="entry name" value="Creatinase/aminopeptidase"/>
    <property type="match status" value="1"/>
</dbReference>
<dbReference type="InterPro" id="IPR000994">
    <property type="entry name" value="Pept_M24"/>
</dbReference>
<evidence type="ECO:0000313" key="3">
    <source>
        <dbReference type="EMBL" id="OLP62207.1"/>
    </source>
</evidence>
<dbReference type="GO" id="GO:0008235">
    <property type="term" value="F:metalloexopeptidase activity"/>
    <property type="evidence" value="ECO:0007669"/>
    <property type="project" value="UniProtKB-ARBA"/>
</dbReference>
<feature type="domain" description="Peptidase M24" evidence="1">
    <location>
        <begin position="155"/>
        <end position="361"/>
    </location>
</feature>
<comment type="caution">
    <text evidence="3">The sequence shown here is derived from an EMBL/GenBank/DDBJ whole genome shotgun (WGS) entry which is preliminary data.</text>
</comment>
<proteinExistence type="predicted"/>
<dbReference type="SUPFAM" id="SSF53092">
    <property type="entry name" value="Creatinase/prolidase N-terminal domain"/>
    <property type="match status" value="1"/>
</dbReference>
<dbReference type="Pfam" id="PF00557">
    <property type="entry name" value="Peptidase_M24"/>
    <property type="match status" value="1"/>
</dbReference>
<protein>
    <submittedName>
        <fullName evidence="3">X-Pro dipeptidase</fullName>
    </submittedName>
</protein>
<feature type="domain" description="Creatinase N-terminal" evidence="2">
    <location>
        <begin position="18"/>
        <end position="147"/>
    </location>
</feature>
<sequence>MTLSPQPAFITDTERQERLDRLRHAMEAKGIAAVLLGSTDTLRYFTGLVWHGSERLLGALITAEDLIYIVPGFEESKVETLPRLAGRTLLWQEEESPAALVAGLVKGQGLLAIDDAMPLFFYHALAATLSPARLVDAGPLTRPLRRIKSKAEIDIMRYAMGLTLEVHKRAHAMMAPGARASEVVRFIDEQHRALAGHDSTFCIVSFGQATSLPHGAEGEQVLAKGDVILVDTGTRIDGYHSDLTRTYVLDEPEADFAAAFAIEQAAQQAVFDAAQLGAPLGSLDDAARALLVEKGLGPDYRLPGLPHRAGHGIGLEIHEEPYVVRGNQTPLQPGMCFSNEPMIVFPGRFGIRLEDHIYMTETGPAWFTEPQKSAVSPFA</sequence>
<dbReference type="Gene3D" id="3.40.350.10">
    <property type="entry name" value="Creatinase/prolidase N-terminal domain"/>
    <property type="match status" value="1"/>
</dbReference>
<keyword evidence="4" id="KW-1185">Reference proteome</keyword>
<reference evidence="3 4" key="1">
    <citation type="submission" date="2016-09" db="EMBL/GenBank/DDBJ databases">
        <title>Rhizobium sp. nov., a novel species isolated from the rice rhizosphere.</title>
        <authorList>
            <person name="Zhao J."/>
            <person name="Zhang X."/>
        </authorList>
    </citation>
    <scope>NUCLEOTIDE SEQUENCE [LARGE SCALE GENOMIC DNA]</scope>
    <source>
        <strain evidence="3 4">1.7048</strain>
    </source>
</reference>
<dbReference type="RefSeq" id="WP_075625729.1">
    <property type="nucleotide sequence ID" value="NZ_FOAM01000015.1"/>
</dbReference>
<dbReference type="GO" id="GO:0004177">
    <property type="term" value="F:aminopeptidase activity"/>
    <property type="evidence" value="ECO:0007669"/>
    <property type="project" value="UniProtKB-ARBA"/>
</dbReference>
<dbReference type="Pfam" id="PF01321">
    <property type="entry name" value="Creatinase_N"/>
    <property type="match status" value="1"/>
</dbReference>
<dbReference type="InterPro" id="IPR050659">
    <property type="entry name" value="Peptidase_M24B"/>
</dbReference>
<dbReference type="Proteomes" id="UP000186364">
    <property type="component" value="Unassembled WGS sequence"/>
</dbReference>
<evidence type="ECO:0000259" key="2">
    <source>
        <dbReference type="Pfam" id="PF01321"/>
    </source>
</evidence>
<dbReference type="InterPro" id="IPR000587">
    <property type="entry name" value="Creatinase_N"/>
</dbReference>
<dbReference type="EMBL" id="MKIP01000027">
    <property type="protein sequence ID" value="OLP62207.1"/>
    <property type="molecule type" value="Genomic_DNA"/>
</dbReference>
<dbReference type="InterPro" id="IPR029149">
    <property type="entry name" value="Creatin/AminoP/Spt16_N"/>
</dbReference>
<dbReference type="InterPro" id="IPR036005">
    <property type="entry name" value="Creatinase/aminopeptidase-like"/>
</dbReference>
<dbReference type="InterPro" id="IPR001714">
    <property type="entry name" value="Pept_M24_MAP"/>
</dbReference>
<dbReference type="PRINTS" id="PR00599">
    <property type="entry name" value="MAPEPTIDASE"/>
</dbReference>
<gene>
    <name evidence="3" type="ORF">BJF93_18450</name>
</gene>